<dbReference type="GO" id="GO:0033816">
    <property type="term" value="F:diaminobutyrate acetyltransferase activity"/>
    <property type="evidence" value="ECO:0007669"/>
    <property type="project" value="UniProtKB-EC"/>
</dbReference>
<feature type="region of interest" description="Disordered" evidence="9">
    <location>
        <begin position="1"/>
        <end position="21"/>
    </location>
</feature>
<dbReference type="Pfam" id="PF00583">
    <property type="entry name" value="Acetyltransf_1"/>
    <property type="match status" value="1"/>
</dbReference>
<dbReference type="OrthoDB" id="2436196at2"/>
<name>A0A369W6C4_9HYPH</name>
<evidence type="ECO:0000313" key="11">
    <source>
        <dbReference type="EMBL" id="RDE09415.1"/>
    </source>
</evidence>
<dbReference type="AlphaFoldDB" id="A0A369W6C4"/>
<dbReference type="UniPathway" id="UPA00067">
    <property type="reaction ID" value="UER00122"/>
</dbReference>
<evidence type="ECO:0000256" key="2">
    <source>
        <dbReference type="ARBA" id="ARBA00010712"/>
    </source>
</evidence>
<evidence type="ECO:0000259" key="10">
    <source>
        <dbReference type="PROSITE" id="PS51186"/>
    </source>
</evidence>
<dbReference type="GO" id="GO:0019491">
    <property type="term" value="P:ectoine biosynthetic process"/>
    <property type="evidence" value="ECO:0007669"/>
    <property type="project" value="UniProtKB-UniPathway"/>
</dbReference>
<protein>
    <recommendedName>
        <fullName evidence="4 8">L-2,4-diaminobutyric acid acetyltransferase</fullName>
        <shortName evidence="8">DABA acetyltransferase</shortName>
        <ecNumber evidence="3 8">2.3.1.178</ecNumber>
    </recommendedName>
</protein>
<evidence type="ECO:0000256" key="9">
    <source>
        <dbReference type="SAM" id="MobiDB-lite"/>
    </source>
</evidence>
<sequence length="185" mass="19940">MTLAALGRDTRPESPPLPAIRAPRREDGAAVWQLVADTAGLDDNSMYCNLLQCSHFAATCALAERGGAVVGWVSGYIPPEHPRTYFVWQVCVAAEARGQGLAKRLIQAVLARPACAGIETVQSTITRDNAASWALFGAIAETLDAEMIRAPHFRRADHFAGRHETEFLVTIGPFARDGRAVRSAA</sequence>
<reference evidence="12" key="1">
    <citation type="submission" date="2018-07" db="EMBL/GenBank/DDBJ databases">
        <authorList>
            <person name="Liu B.-T."/>
            <person name="Du Z."/>
        </authorList>
    </citation>
    <scope>NUCLEOTIDE SEQUENCE [LARGE SCALE GENOMIC DNA]</scope>
    <source>
        <strain evidence="12">XYN52</strain>
    </source>
</reference>
<dbReference type="RefSeq" id="WP_114645324.1">
    <property type="nucleotide sequence ID" value="NZ_QQNH01000006.1"/>
</dbReference>
<proteinExistence type="inferred from homology"/>
<dbReference type="Gene3D" id="3.40.630.30">
    <property type="match status" value="1"/>
</dbReference>
<evidence type="ECO:0000256" key="8">
    <source>
        <dbReference type="RuleBase" id="RU365045"/>
    </source>
</evidence>
<accession>A0A369W6C4</accession>
<evidence type="ECO:0000256" key="6">
    <source>
        <dbReference type="ARBA" id="ARBA00023315"/>
    </source>
</evidence>
<evidence type="ECO:0000313" key="12">
    <source>
        <dbReference type="Proteomes" id="UP000253759"/>
    </source>
</evidence>
<evidence type="ECO:0000256" key="1">
    <source>
        <dbReference type="ARBA" id="ARBA00004978"/>
    </source>
</evidence>
<dbReference type="EC" id="2.3.1.178" evidence="3 8"/>
<dbReference type="InterPro" id="IPR016181">
    <property type="entry name" value="Acyl_CoA_acyltransferase"/>
</dbReference>
<comment type="catalytic activity">
    <reaction evidence="7 8">
        <text>L-2,4-diaminobutanoate + acetyl-CoA = (2S)-4-acetamido-2-aminobutanoate + CoA + H(+)</text>
        <dbReference type="Rhea" id="RHEA:16901"/>
        <dbReference type="ChEBI" id="CHEBI:15378"/>
        <dbReference type="ChEBI" id="CHEBI:57287"/>
        <dbReference type="ChEBI" id="CHEBI:57288"/>
        <dbReference type="ChEBI" id="CHEBI:58761"/>
        <dbReference type="ChEBI" id="CHEBI:58929"/>
        <dbReference type="EC" id="2.3.1.178"/>
    </reaction>
</comment>
<dbReference type="NCBIfam" id="TIGR02406">
    <property type="entry name" value="ectoine_EctA"/>
    <property type="match status" value="1"/>
</dbReference>
<evidence type="ECO:0000256" key="5">
    <source>
        <dbReference type="ARBA" id="ARBA00022679"/>
    </source>
</evidence>
<organism evidence="11 12">
    <name type="scientific">Pelagibacterium lacus</name>
    <dbReference type="NCBI Taxonomy" id="2282655"/>
    <lineage>
        <taxon>Bacteria</taxon>
        <taxon>Pseudomonadati</taxon>
        <taxon>Pseudomonadota</taxon>
        <taxon>Alphaproteobacteria</taxon>
        <taxon>Hyphomicrobiales</taxon>
        <taxon>Devosiaceae</taxon>
        <taxon>Pelagibacterium</taxon>
    </lineage>
</organism>
<dbReference type="PROSITE" id="PS51186">
    <property type="entry name" value="GNAT"/>
    <property type="match status" value="1"/>
</dbReference>
<evidence type="ECO:0000256" key="7">
    <source>
        <dbReference type="ARBA" id="ARBA00048924"/>
    </source>
</evidence>
<evidence type="ECO:0000256" key="3">
    <source>
        <dbReference type="ARBA" id="ARBA00012355"/>
    </source>
</evidence>
<comment type="similarity">
    <text evidence="2 8">Belongs to the acetyltransferase family. EctA subfamily.</text>
</comment>
<keyword evidence="6 8" id="KW-0012">Acyltransferase</keyword>
<dbReference type="InterPro" id="IPR000182">
    <property type="entry name" value="GNAT_dom"/>
</dbReference>
<comment type="caution">
    <text evidence="11">The sequence shown here is derived from an EMBL/GenBank/DDBJ whole genome shotgun (WGS) entry which is preliminary data.</text>
</comment>
<comment type="function">
    <text evidence="8">Catalyzes the acetylation of L-2,4-diaminobutyrate (DABA) to gamma-N-acetyl-alpha,gamma-diaminobutyric acid (ADABA) with acetyl coenzyme A.</text>
</comment>
<dbReference type="Proteomes" id="UP000253759">
    <property type="component" value="Unassembled WGS sequence"/>
</dbReference>
<dbReference type="CDD" id="cd04301">
    <property type="entry name" value="NAT_SF"/>
    <property type="match status" value="1"/>
</dbReference>
<feature type="domain" description="N-acetyltransferase" evidence="10">
    <location>
        <begin position="18"/>
        <end position="185"/>
    </location>
</feature>
<dbReference type="InterPro" id="IPR012772">
    <property type="entry name" value="Ectoine_EctA"/>
</dbReference>
<keyword evidence="5 8" id="KW-0808">Transferase</keyword>
<dbReference type="EMBL" id="QQNH01000006">
    <property type="protein sequence ID" value="RDE09415.1"/>
    <property type="molecule type" value="Genomic_DNA"/>
</dbReference>
<evidence type="ECO:0000256" key="4">
    <source>
        <dbReference type="ARBA" id="ARBA00017935"/>
    </source>
</evidence>
<gene>
    <name evidence="8 11" type="primary">ectA</name>
    <name evidence="11" type="ORF">DVH29_06310</name>
</gene>
<comment type="pathway">
    <text evidence="1 8">Amine and polyamine biosynthesis; ectoine biosynthesis; L-ectoine from L-aspartate 4-semialdehyde: step 2/3.</text>
</comment>
<keyword evidence="12" id="KW-1185">Reference proteome</keyword>
<dbReference type="SUPFAM" id="SSF55729">
    <property type="entry name" value="Acyl-CoA N-acyltransferases (Nat)"/>
    <property type="match status" value="1"/>
</dbReference>